<dbReference type="AlphaFoldDB" id="A0A109FTK4"/>
<evidence type="ECO:0000313" key="2">
    <source>
        <dbReference type="Proteomes" id="UP000065797"/>
    </source>
</evidence>
<dbReference type="EMBL" id="LRPH01000099">
    <property type="protein sequence ID" value="KWU54505.1"/>
    <property type="molecule type" value="Genomic_DNA"/>
</dbReference>
<sequence length="80" mass="9277">MVICSTDNCLWIVKMRVNISRKHTLVLLKSCSLRDENSTLTKRRGTFSQDCTTLDYKRYLLIFSGKIILFKKGAIYGKNK</sequence>
<organism evidence="1 2">
    <name type="scientific">Bacillus mycoides</name>
    <dbReference type="NCBI Taxonomy" id="1405"/>
    <lineage>
        <taxon>Bacteria</taxon>
        <taxon>Bacillati</taxon>
        <taxon>Bacillota</taxon>
        <taxon>Bacilli</taxon>
        <taxon>Bacillales</taxon>
        <taxon>Bacillaceae</taxon>
        <taxon>Bacillus</taxon>
        <taxon>Bacillus cereus group</taxon>
    </lineage>
</organism>
<evidence type="ECO:0000313" key="1">
    <source>
        <dbReference type="EMBL" id="KWU54505.1"/>
    </source>
</evidence>
<dbReference type="Proteomes" id="UP000065797">
    <property type="component" value="Unassembled WGS sequence"/>
</dbReference>
<comment type="caution">
    <text evidence="1">The sequence shown here is derived from an EMBL/GenBank/DDBJ whole genome shotgun (WGS) entry which is preliminary data.</text>
</comment>
<name>A0A109FTK4_BACMY</name>
<reference evidence="1 2" key="1">
    <citation type="submission" date="2016-01" db="EMBL/GenBank/DDBJ databases">
        <authorList>
            <person name="McClelland M."/>
            <person name="Jain A."/>
            <person name="Saraogi P."/>
            <person name="Mendelson R."/>
            <person name="Westerman R."/>
            <person name="SanMiguel P."/>
            <person name="Csonka L."/>
        </authorList>
    </citation>
    <scope>NUCLEOTIDE SEQUENCE [LARGE SCALE GENOMIC DNA]</scope>
    <source>
        <strain evidence="1 2">PE8-15</strain>
    </source>
</reference>
<accession>A0A109FTK4</accession>
<protein>
    <submittedName>
        <fullName evidence="1">Uncharacterized protein</fullName>
    </submittedName>
</protein>
<gene>
    <name evidence="1" type="ORF">AWW70_03490</name>
</gene>
<proteinExistence type="predicted"/>